<feature type="region of interest" description="Disordered" evidence="6">
    <location>
        <begin position="371"/>
        <end position="460"/>
    </location>
</feature>
<gene>
    <name evidence="8" type="ORF">PV367_12210</name>
</gene>
<dbReference type="SMART" id="SM00382">
    <property type="entry name" value="AAA"/>
    <property type="match status" value="1"/>
</dbReference>
<dbReference type="AlphaFoldDB" id="A0AAJ2PN56"/>
<dbReference type="PANTHER" id="PTHR43117">
    <property type="entry name" value="OSMOPROTECTANT IMPORT ATP-BINDING PROTEIN OSMV"/>
    <property type="match status" value="1"/>
</dbReference>
<dbReference type="InterPro" id="IPR017871">
    <property type="entry name" value="ABC_transporter-like_CS"/>
</dbReference>
<dbReference type="PANTHER" id="PTHR43117:SF4">
    <property type="entry name" value="OSMOPROTECTANT IMPORT ATP-BINDING PROTEIN OSMV"/>
    <property type="match status" value="1"/>
</dbReference>
<feature type="compositionally biased region" description="Low complexity" evidence="6">
    <location>
        <begin position="388"/>
        <end position="440"/>
    </location>
</feature>
<keyword evidence="2" id="KW-0813">Transport</keyword>
<dbReference type="InterPro" id="IPR003593">
    <property type="entry name" value="AAA+_ATPase"/>
</dbReference>
<name>A0AAJ2PN56_9ACTN</name>
<protein>
    <recommendedName>
        <fullName evidence="5">ABC-type quaternary amine transporter</fullName>
        <ecNumber evidence="5">7.6.2.9</ecNumber>
    </recommendedName>
</protein>
<evidence type="ECO:0000313" key="8">
    <source>
        <dbReference type="EMBL" id="MDX3130542.1"/>
    </source>
</evidence>
<evidence type="ECO:0000256" key="3">
    <source>
        <dbReference type="ARBA" id="ARBA00022741"/>
    </source>
</evidence>
<organism evidence="8 9">
    <name type="scientific">Streptomyces europaeiscabiei</name>
    <dbReference type="NCBI Taxonomy" id="146819"/>
    <lineage>
        <taxon>Bacteria</taxon>
        <taxon>Bacillati</taxon>
        <taxon>Actinomycetota</taxon>
        <taxon>Actinomycetes</taxon>
        <taxon>Kitasatosporales</taxon>
        <taxon>Streptomycetaceae</taxon>
        <taxon>Streptomyces</taxon>
    </lineage>
</organism>
<proteinExistence type="inferred from homology"/>
<keyword evidence="4 8" id="KW-0067">ATP-binding</keyword>
<dbReference type="EMBL" id="JARAWN010000055">
    <property type="protein sequence ID" value="MDX3130542.1"/>
    <property type="molecule type" value="Genomic_DNA"/>
</dbReference>
<comment type="caution">
    <text evidence="8">The sequence shown here is derived from an EMBL/GenBank/DDBJ whole genome shotgun (WGS) entry which is preliminary data.</text>
</comment>
<dbReference type="GO" id="GO:0016887">
    <property type="term" value="F:ATP hydrolysis activity"/>
    <property type="evidence" value="ECO:0007669"/>
    <property type="project" value="InterPro"/>
</dbReference>
<dbReference type="Gene3D" id="3.40.50.300">
    <property type="entry name" value="P-loop containing nucleotide triphosphate hydrolases"/>
    <property type="match status" value="1"/>
</dbReference>
<accession>A0AAJ2PN56</accession>
<dbReference type="SUPFAM" id="SSF52540">
    <property type="entry name" value="P-loop containing nucleoside triphosphate hydrolases"/>
    <property type="match status" value="1"/>
</dbReference>
<dbReference type="PROSITE" id="PS50893">
    <property type="entry name" value="ABC_TRANSPORTER_2"/>
    <property type="match status" value="1"/>
</dbReference>
<dbReference type="Pfam" id="PF00005">
    <property type="entry name" value="ABC_tran"/>
    <property type="match status" value="1"/>
</dbReference>
<evidence type="ECO:0000256" key="6">
    <source>
        <dbReference type="SAM" id="MobiDB-lite"/>
    </source>
</evidence>
<dbReference type="InterPro" id="IPR027417">
    <property type="entry name" value="P-loop_NTPase"/>
</dbReference>
<dbReference type="InterPro" id="IPR003439">
    <property type="entry name" value="ABC_transporter-like_ATP-bd"/>
</dbReference>
<evidence type="ECO:0000256" key="5">
    <source>
        <dbReference type="ARBA" id="ARBA00066388"/>
    </source>
</evidence>
<dbReference type="PROSITE" id="PS00211">
    <property type="entry name" value="ABC_TRANSPORTER_1"/>
    <property type="match status" value="1"/>
</dbReference>
<dbReference type="FunFam" id="3.40.50.300:FF:000425">
    <property type="entry name" value="Probable ABC transporter, ATP-binding subunit"/>
    <property type="match status" value="1"/>
</dbReference>
<dbReference type="GO" id="GO:0005524">
    <property type="term" value="F:ATP binding"/>
    <property type="evidence" value="ECO:0007669"/>
    <property type="project" value="UniProtKB-KW"/>
</dbReference>
<dbReference type="GO" id="GO:0015418">
    <property type="term" value="F:ABC-type quaternary ammonium compound transporting activity"/>
    <property type="evidence" value="ECO:0007669"/>
    <property type="project" value="UniProtKB-EC"/>
</dbReference>
<dbReference type="Proteomes" id="UP001273589">
    <property type="component" value="Unassembled WGS sequence"/>
</dbReference>
<comment type="similarity">
    <text evidence="1">Belongs to the ABC transporter superfamily.</text>
</comment>
<evidence type="ECO:0000259" key="7">
    <source>
        <dbReference type="PROSITE" id="PS50893"/>
    </source>
</evidence>
<evidence type="ECO:0000256" key="4">
    <source>
        <dbReference type="ARBA" id="ARBA00022840"/>
    </source>
</evidence>
<reference evidence="8" key="1">
    <citation type="journal article" date="2023" name="Microb. Genom.">
        <title>Mesoterricola silvestris gen. nov., sp. nov., Mesoterricola sediminis sp. nov., Geothrix oryzae sp. nov., Geothrix edaphica sp. nov., Geothrix rubra sp. nov., and Geothrix limicola sp. nov., six novel members of Acidobacteriota isolated from soils.</title>
        <authorList>
            <person name="Weisberg A.J."/>
            <person name="Pearce E."/>
            <person name="Kramer C.G."/>
            <person name="Chang J.H."/>
            <person name="Clarke C.R."/>
        </authorList>
    </citation>
    <scope>NUCLEOTIDE SEQUENCE</scope>
    <source>
        <strain evidence="8">ND06-05F</strain>
    </source>
</reference>
<feature type="domain" description="ABC transporter" evidence="7">
    <location>
        <begin position="2"/>
        <end position="237"/>
    </location>
</feature>
<keyword evidence="3" id="KW-0547">Nucleotide-binding</keyword>
<evidence type="ECO:0000256" key="1">
    <source>
        <dbReference type="ARBA" id="ARBA00005417"/>
    </source>
</evidence>
<sequence length="460" mass="47524">MIRFDAVSKKYPNGTTAVDDLSLELAEGGITVLVGPSGCGKTTTLRMINRMVEPTAGTVSLRGRNIREVNAPELRRGIGYVIQHAGLFPHRTILDNIATVPLLLGWGRKKARARAAELLELVGLPAEMAKRYPNQLSGGQQQRVGVARALGADPPVLLMDEPFSAVDPIVRAELQAEFIRLQKELHKTIVFVTHDIDEAIKLGDNIAVFRTGGKLAQFDTPERLLARPADDFVADFVGQDRGIRRLSFVDAAALPLRDGPVLPATSPVAEARTVDAPWVLVVDDARRPIGWAETAALPDTGTLADAPLAPLGHTFSLVGDSARAALDSALLSPARLAVAVDAEGAVAGVADAYELSAGAVAARTATAEATAAKDAGSAPAEVVSTEGETTASVSKASASTASASKESASAESTSTKSASAESTSSKSASAESTSSESASAGPASPVDRTAAPDTPGGGDR</sequence>
<evidence type="ECO:0000256" key="2">
    <source>
        <dbReference type="ARBA" id="ARBA00022448"/>
    </source>
</evidence>
<evidence type="ECO:0000313" key="9">
    <source>
        <dbReference type="Proteomes" id="UP001273589"/>
    </source>
</evidence>
<dbReference type="EC" id="7.6.2.9" evidence="5"/>